<dbReference type="UniPathway" id="UPA00219"/>
<feature type="signal peptide" evidence="17">
    <location>
        <begin position="1"/>
        <end position="22"/>
    </location>
</feature>
<dbReference type="EC" id="3.4.16.4" evidence="4"/>
<evidence type="ECO:0000256" key="15">
    <source>
        <dbReference type="RuleBase" id="RU004016"/>
    </source>
</evidence>
<evidence type="ECO:0000256" key="12">
    <source>
        <dbReference type="ARBA" id="ARBA00034000"/>
    </source>
</evidence>
<dbReference type="GO" id="GO:0009002">
    <property type="term" value="F:serine-type D-Ala-D-Ala carboxypeptidase activity"/>
    <property type="evidence" value="ECO:0007669"/>
    <property type="project" value="UniProtKB-EC"/>
</dbReference>
<dbReference type="SUPFAM" id="SSF56601">
    <property type="entry name" value="beta-lactamase/transpeptidase-like"/>
    <property type="match status" value="1"/>
</dbReference>
<evidence type="ECO:0000313" key="20">
    <source>
        <dbReference type="Proteomes" id="UP000180254"/>
    </source>
</evidence>
<comment type="similarity">
    <text evidence="3 15">Belongs to the peptidase S11 family.</text>
</comment>
<keyword evidence="6" id="KW-0645">Protease</keyword>
<gene>
    <name evidence="19" type="primary">dacB</name>
    <name evidence="19" type="ORF">EUAN_10830</name>
</gene>
<organism evidence="19 20">
    <name type="scientific">Andreesenia angusta</name>
    <dbReference type="NCBI Taxonomy" id="39480"/>
    <lineage>
        <taxon>Bacteria</taxon>
        <taxon>Bacillati</taxon>
        <taxon>Bacillota</taxon>
        <taxon>Tissierellia</taxon>
        <taxon>Tissierellales</taxon>
        <taxon>Gottschalkiaceae</taxon>
        <taxon>Andreesenia</taxon>
    </lineage>
</organism>
<protein>
    <recommendedName>
        <fullName evidence="4">serine-type D-Ala-D-Ala carboxypeptidase</fullName>
        <ecNumber evidence="4">3.4.16.4</ecNumber>
    </recommendedName>
</protein>
<evidence type="ECO:0000256" key="10">
    <source>
        <dbReference type="ARBA" id="ARBA00022984"/>
    </source>
</evidence>
<evidence type="ECO:0000256" key="1">
    <source>
        <dbReference type="ARBA" id="ARBA00003217"/>
    </source>
</evidence>
<accession>A0A1S1V9W8</accession>
<feature type="binding site" evidence="14">
    <location>
        <position position="236"/>
    </location>
    <ligand>
        <name>substrate</name>
    </ligand>
</feature>
<evidence type="ECO:0000256" key="3">
    <source>
        <dbReference type="ARBA" id="ARBA00007164"/>
    </source>
</evidence>
<keyword evidence="10" id="KW-0573">Peptidoglycan synthesis</keyword>
<keyword evidence="8 19" id="KW-0378">Hydrolase</keyword>
<evidence type="ECO:0000256" key="14">
    <source>
        <dbReference type="PIRSR" id="PIRSR618044-2"/>
    </source>
</evidence>
<keyword evidence="9" id="KW-0133">Cell shape</keyword>
<keyword evidence="7 17" id="KW-0732">Signal</keyword>
<dbReference type="GO" id="GO:0008360">
    <property type="term" value="P:regulation of cell shape"/>
    <property type="evidence" value="ECO:0007669"/>
    <property type="project" value="UniProtKB-KW"/>
</dbReference>
<evidence type="ECO:0000256" key="6">
    <source>
        <dbReference type="ARBA" id="ARBA00022670"/>
    </source>
</evidence>
<comment type="catalytic activity">
    <reaction evidence="12">
        <text>Preferential cleavage: (Ac)2-L-Lys-D-Ala-|-D-Ala. Also transpeptidation of peptidyl-alanyl moieties that are N-acyl substituents of D-alanine.</text>
        <dbReference type="EC" id="3.4.16.4"/>
    </reaction>
</comment>
<dbReference type="AlphaFoldDB" id="A0A1S1V9W8"/>
<comment type="pathway">
    <text evidence="2">Cell wall biogenesis; peptidoglycan biosynthesis.</text>
</comment>
<evidence type="ECO:0000259" key="18">
    <source>
        <dbReference type="SMART" id="SM00936"/>
    </source>
</evidence>
<keyword evidence="20" id="KW-1185">Reference proteome</keyword>
<feature type="domain" description="Peptidase S11 D-Ala-D-Ala carboxypeptidase A C-terminal" evidence="18">
    <location>
        <begin position="285"/>
        <end position="372"/>
    </location>
</feature>
<keyword evidence="16" id="KW-1133">Transmembrane helix</keyword>
<evidence type="ECO:0000256" key="17">
    <source>
        <dbReference type="SAM" id="SignalP"/>
    </source>
</evidence>
<dbReference type="Pfam" id="PF00768">
    <property type="entry name" value="Peptidase_S11"/>
    <property type="match status" value="1"/>
</dbReference>
<sequence length="418" mass="45839">MKKISKIILIISIFLAAAGSYASGEDLELKAESAILIDGSTGQVLYSKDEDKSMYPASTTKIMTLILALEHSDLNEKVTVDSKTPFEVEGSHIALEPGEVLTMEQLLNALMLESANDAALVIAKHISGSVEEFGALMTSKAKEIGASNTVFVNPNGLPDANHVTTAHDLALIAKYGMENSQFRQFVSRTNSVIPPTNAKEEQRYLNNSNKLLYSGRMIDVNGKQVPIMYEGVTGIKTGYTDDAQHCLVASASRNGTEYISVVLKTDKQNLYVDTHKLLDYGFENFQEQKIASKGEIAENLSWNNRLLKGSVVEDVYCKLPANATARIEKNISLSPKLSTPIRPGDTIGEVVYSYDGKLLASSKIVSNESLEADKPASERSMFFVLLGTGALVTLILIRIIYVYRKRKKRRKSKASAKK</sequence>
<feature type="chain" id="PRO_5039362543" description="serine-type D-Ala-D-Ala carboxypeptidase" evidence="17">
    <location>
        <begin position="23"/>
        <end position="418"/>
    </location>
</feature>
<dbReference type="InterPro" id="IPR018044">
    <property type="entry name" value="Peptidase_S11"/>
</dbReference>
<keyword evidence="16" id="KW-0812">Transmembrane</keyword>
<name>A0A1S1V9W8_9FIRM</name>
<feature type="active site" description="Proton acceptor" evidence="13">
    <location>
        <position position="61"/>
    </location>
</feature>
<dbReference type="SMART" id="SM00936">
    <property type="entry name" value="PBP5_C"/>
    <property type="match status" value="1"/>
</dbReference>
<comment type="caution">
    <text evidence="19">The sequence shown here is derived from an EMBL/GenBank/DDBJ whole genome shotgun (WGS) entry which is preliminary data.</text>
</comment>
<dbReference type="Pfam" id="PF07943">
    <property type="entry name" value="PBP5_C"/>
    <property type="match status" value="1"/>
</dbReference>
<dbReference type="RefSeq" id="WP_071062458.1">
    <property type="nucleotide sequence ID" value="NZ_MKIE01000003.1"/>
</dbReference>
<dbReference type="GO" id="GO:0071555">
    <property type="term" value="P:cell wall organization"/>
    <property type="evidence" value="ECO:0007669"/>
    <property type="project" value="UniProtKB-KW"/>
</dbReference>
<keyword evidence="11" id="KW-0961">Cell wall biogenesis/degradation</keyword>
<dbReference type="STRING" id="39480.EUAN_10830"/>
<dbReference type="OrthoDB" id="9791132at2"/>
<dbReference type="SUPFAM" id="SSF69189">
    <property type="entry name" value="Penicillin-binding protein associated domain"/>
    <property type="match status" value="1"/>
</dbReference>
<reference evidence="19 20" key="1">
    <citation type="submission" date="2016-09" db="EMBL/GenBank/DDBJ databases">
        <title>Genome sequence of Eubacterium angustum.</title>
        <authorList>
            <person name="Poehlein A."/>
            <person name="Daniel R."/>
        </authorList>
    </citation>
    <scope>NUCLEOTIDE SEQUENCE [LARGE SCALE GENOMIC DNA]</scope>
    <source>
        <strain evidence="19 20">DSM 1989</strain>
    </source>
</reference>
<dbReference type="InterPro" id="IPR012338">
    <property type="entry name" value="Beta-lactam/transpept-like"/>
</dbReference>
<dbReference type="Gene3D" id="3.40.710.10">
    <property type="entry name" value="DD-peptidase/beta-lactamase superfamily"/>
    <property type="match status" value="1"/>
</dbReference>
<dbReference type="InterPro" id="IPR001967">
    <property type="entry name" value="Peptidase_S11_N"/>
</dbReference>
<dbReference type="InterPro" id="IPR037167">
    <property type="entry name" value="Peptidase_S11_C_sf"/>
</dbReference>
<dbReference type="GO" id="GO:0009252">
    <property type="term" value="P:peptidoglycan biosynthetic process"/>
    <property type="evidence" value="ECO:0007669"/>
    <property type="project" value="UniProtKB-UniPathway"/>
</dbReference>
<proteinExistence type="inferred from homology"/>
<dbReference type="InterPro" id="IPR015956">
    <property type="entry name" value="Peniciliin-bd_prot_C_sf"/>
</dbReference>
<feature type="active site" evidence="13">
    <location>
        <position position="114"/>
    </location>
</feature>
<evidence type="ECO:0000256" key="9">
    <source>
        <dbReference type="ARBA" id="ARBA00022960"/>
    </source>
</evidence>
<evidence type="ECO:0000256" key="11">
    <source>
        <dbReference type="ARBA" id="ARBA00023316"/>
    </source>
</evidence>
<evidence type="ECO:0000256" key="5">
    <source>
        <dbReference type="ARBA" id="ARBA00022645"/>
    </source>
</evidence>
<feature type="transmembrane region" description="Helical" evidence="16">
    <location>
        <begin position="381"/>
        <end position="403"/>
    </location>
</feature>
<comment type="function">
    <text evidence="1">Removes C-terminal D-alanyl residues from sugar-peptide cell wall precursors.</text>
</comment>
<evidence type="ECO:0000256" key="2">
    <source>
        <dbReference type="ARBA" id="ARBA00004752"/>
    </source>
</evidence>
<evidence type="ECO:0000256" key="4">
    <source>
        <dbReference type="ARBA" id="ARBA00012448"/>
    </source>
</evidence>
<evidence type="ECO:0000313" key="19">
    <source>
        <dbReference type="EMBL" id="OHW62519.1"/>
    </source>
</evidence>
<evidence type="ECO:0000256" key="7">
    <source>
        <dbReference type="ARBA" id="ARBA00022729"/>
    </source>
</evidence>
<dbReference type="InterPro" id="IPR012907">
    <property type="entry name" value="Peptidase_S11_C"/>
</dbReference>
<feature type="active site" description="Acyl-ester intermediate" evidence="13">
    <location>
        <position position="58"/>
    </location>
</feature>
<keyword evidence="16" id="KW-0472">Membrane</keyword>
<dbReference type="GO" id="GO:0006508">
    <property type="term" value="P:proteolysis"/>
    <property type="evidence" value="ECO:0007669"/>
    <property type="project" value="UniProtKB-KW"/>
</dbReference>
<evidence type="ECO:0000256" key="13">
    <source>
        <dbReference type="PIRSR" id="PIRSR618044-1"/>
    </source>
</evidence>
<keyword evidence="5 19" id="KW-0121">Carboxypeptidase</keyword>
<dbReference type="Proteomes" id="UP000180254">
    <property type="component" value="Unassembled WGS sequence"/>
</dbReference>
<dbReference type="EMBL" id="MKIE01000003">
    <property type="protein sequence ID" value="OHW62519.1"/>
    <property type="molecule type" value="Genomic_DNA"/>
</dbReference>
<dbReference type="Gene3D" id="2.60.410.10">
    <property type="entry name" value="D-Ala-D-Ala carboxypeptidase, C-terminal domain"/>
    <property type="match status" value="1"/>
</dbReference>
<dbReference type="PANTHER" id="PTHR21581:SF33">
    <property type="entry name" value="D-ALANYL-D-ALANINE CARBOXYPEPTIDASE DACB"/>
    <property type="match status" value="1"/>
</dbReference>
<evidence type="ECO:0000256" key="8">
    <source>
        <dbReference type="ARBA" id="ARBA00022801"/>
    </source>
</evidence>
<dbReference type="PRINTS" id="PR00725">
    <property type="entry name" value="DADACBPTASE1"/>
</dbReference>
<dbReference type="PANTHER" id="PTHR21581">
    <property type="entry name" value="D-ALANYL-D-ALANINE CARBOXYPEPTIDASE"/>
    <property type="match status" value="1"/>
</dbReference>
<evidence type="ECO:0000256" key="16">
    <source>
        <dbReference type="SAM" id="Phobius"/>
    </source>
</evidence>